<evidence type="ECO:0000313" key="3">
    <source>
        <dbReference type="Proteomes" id="UP000196435"/>
    </source>
</evidence>
<dbReference type="EMBL" id="NIBU01000041">
    <property type="protein sequence ID" value="PHM31225.1"/>
    <property type="molecule type" value="Genomic_DNA"/>
</dbReference>
<reference evidence="1 4" key="3">
    <citation type="journal article" date="2017" name="Nat. Microbiol.">
        <title>Natural product diversity associated with the nematode symbionts Photorhabdus and Xenorhabdus.</title>
        <authorList>
            <person name="Tobias N.J."/>
            <person name="Wolff H."/>
            <person name="Djahanschiri B."/>
            <person name="Grundmann F."/>
            <person name="Kronenwerth M."/>
            <person name="Shi Y.M."/>
            <person name="Simonyi S."/>
            <person name="Grun P."/>
            <person name="Shapiro-Ilan D."/>
            <person name="Pidot S.J."/>
            <person name="Stinear T.P."/>
            <person name="Ebersberger I."/>
            <person name="Bode H.B."/>
        </authorList>
    </citation>
    <scope>NUCLEOTIDE SEQUENCE [LARGE SCALE GENOMIC DNA]</scope>
    <source>
        <strain evidence="1 4">DSM 16336</strain>
    </source>
</reference>
<reference evidence="2" key="1">
    <citation type="submission" date="2016-12" db="EMBL/GenBank/DDBJ databases">
        <authorList>
            <person name="Song W.-J."/>
            <person name="Kurnit D.M."/>
        </authorList>
    </citation>
    <scope>NUCLEOTIDE SEQUENCE [LARGE SCALE GENOMIC DNA]</scope>
    <source>
        <strain evidence="2">HGB1681</strain>
    </source>
</reference>
<accession>A0A1N6MYX9</accession>
<keyword evidence="4" id="KW-1185">Reference proteome</keyword>
<reference evidence="3" key="2">
    <citation type="submission" date="2016-12" db="EMBL/GenBank/DDBJ databases">
        <authorList>
            <person name="Gaudriault S."/>
        </authorList>
    </citation>
    <scope>NUCLEOTIDE SEQUENCE [LARGE SCALE GENOMIC DNA]</scope>
    <source>
        <strain evidence="3">HGB1681 (deposited as PTA-6826 in the American Type Culture Collection)</strain>
    </source>
</reference>
<evidence type="ECO:0000313" key="1">
    <source>
        <dbReference type="EMBL" id="PHM31225.1"/>
    </source>
</evidence>
<evidence type="ECO:0000313" key="2">
    <source>
        <dbReference type="EMBL" id="SIP74017.1"/>
    </source>
</evidence>
<dbReference type="Proteomes" id="UP000196435">
    <property type="component" value="Unassembled WGS sequence"/>
</dbReference>
<dbReference type="Proteomes" id="UP000224871">
    <property type="component" value="Unassembled WGS sequence"/>
</dbReference>
<evidence type="ECO:0000313" key="4">
    <source>
        <dbReference type="Proteomes" id="UP000224871"/>
    </source>
</evidence>
<dbReference type="RefSeq" id="WP_086953449.1">
    <property type="nucleotide sequence ID" value="NZ_CAWNQC010000239.1"/>
</dbReference>
<dbReference type="AlphaFoldDB" id="A0A1N6MYX9"/>
<name>A0A1N6MYX9_9GAMM</name>
<organism evidence="2 3">
    <name type="scientific">Xenorhabdus innexi</name>
    <dbReference type="NCBI Taxonomy" id="290109"/>
    <lineage>
        <taxon>Bacteria</taxon>
        <taxon>Pseudomonadati</taxon>
        <taxon>Pseudomonadota</taxon>
        <taxon>Gammaproteobacteria</taxon>
        <taxon>Enterobacterales</taxon>
        <taxon>Morganellaceae</taxon>
        <taxon>Xenorhabdus</taxon>
    </lineage>
</organism>
<proteinExistence type="predicted"/>
<protein>
    <submittedName>
        <fullName evidence="2">Uncharacterized protein</fullName>
    </submittedName>
</protein>
<sequence>MNKIKKPEINSFPNNEFWDSLERIVNGLSNLIKNIISALNKLGIISYDLSFKIKMILSGIASAICVIFDKQKKY</sequence>
<dbReference type="EMBL" id="FTLG01000191">
    <property type="protein sequence ID" value="SIP74017.1"/>
    <property type="molecule type" value="Genomic_DNA"/>
</dbReference>
<gene>
    <name evidence="1" type="ORF">Xinn_02934</name>
    <name evidence="2" type="ORF">XIS1_490014</name>
</gene>